<dbReference type="EMBL" id="SIXI01000003">
    <property type="protein sequence ID" value="TBO31351.1"/>
    <property type="molecule type" value="Genomic_DNA"/>
</dbReference>
<accession>A0A4Q9GYP7</accession>
<organism evidence="1 2">
    <name type="scientific">Aquabacterium lacunae</name>
    <dbReference type="NCBI Taxonomy" id="2528630"/>
    <lineage>
        <taxon>Bacteria</taxon>
        <taxon>Pseudomonadati</taxon>
        <taxon>Pseudomonadota</taxon>
        <taxon>Betaproteobacteria</taxon>
        <taxon>Burkholderiales</taxon>
        <taxon>Aquabacterium</taxon>
    </lineage>
</organism>
<dbReference type="AlphaFoldDB" id="A0A4Q9GYP7"/>
<dbReference type="Proteomes" id="UP000292120">
    <property type="component" value="Unassembled WGS sequence"/>
</dbReference>
<dbReference type="RefSeq" id="WP_130967806.1">
    <property type="nucleotide sequence ID" value="NZ_SIXI01000003.1"/>
</dbReference>
<evidence type="ECO:0000313" key="1">
    <source>
        <dbReference type="EMBL" id="TBO31351.1"/>
    </source>
</evidence>
<gene>
    <name evidence="1" type="ORF">EYS42_08910</name>
</gene>
<comment type="caution">
    <text evidence="1">The sequence shown here is derived from an EMBL/GenBank/DDBJ whole genome shotgun (WGS) entry which is preliminary data.</text>
</comment>
<name>A0A4Q9GYP7_9BURK</name>
<proteinExistence type="predicted"/>
<reference evidence="1 2" key="1">
    <citation type="submission" date="2019-02" db="EMBL/GenBank/DDBJ databases">
        <title>Aquabacterium sp. strain KMB7.</title>
        <authorList>
            <person name="Chen W.-M."/>
        </authorList>
    </citation>
    <scope>NUCLEOTIDE SEQUENCE [LARGE SCALE GENOMIC DNA]</scope>
    <source>
        <strain evidence="1 2">KMB7</strain>
    </source>
</reference>
<sequence>MGLSAGAQAQGYAAALRGISEWSPQCLAGQTCADVLVKGRWQASVVLSAEPPTPVALVKAAQDPAPGTAGRTEAETQPTDTVPLAGTVKLSLSDSLAWVGRVGLNHLGAHRHAISGVQQRARMSVQPGVGLAYSLGGLDLTGGVDLAERPTREGTDRQLQFGAGAQVKF</sequence>
<protein>
    <submittedName>
        <fullName evidence="1">Uncharacterized protein</fullName>
    </submittedName>
</protein>
<evidence type="ECO:0000313" key="2">
    <source>
        <dbReference type="Proteomes" id="UP000292120"/>
    </source>
</evidence>
<keyword evidence="2" id="KW-1185">Reference proteome</keyword>